<dbReference type="SUPFAM" id="SSF46626">
    <property type="entry name" value="Cytochrome c"/>
    <property type="match status" value="1"/>
</dbReference>
<dbReference type="Proteomes" id="UP000321080">
    <property type="component" value="Unassembled WGS sequence"/>
</dbReference>
<dbReference type="InterPro" id="IPR022655">
    <property type="entry name" value="DUF1553"/>
</dbReference>
<reference evidence="6 7" key="1">
    <citation type="submission" date="2019-08" db="EMBL/GenBank/DDBJ databases">
        <title>Seonamhaeicola sediminis sp. nov., isolated from marine sediment.</title>
        <authorList>
            <person name="Cao W.R."/>
        </authorList>
    </citation>
    <scope>NUCLEOTIDE SEQUENCE [LARGE SCALE GENOMIC DNA]</scope>
    <source>
        <strain evidence="6 7">1505</strain>
    </source>
</reference>
<dbReference type="PANTHER" id="PTHR35889:SF3">
    <property type="entry name" value="F-BOX DOMAIN-CONTAINING PROTEIN"/>
    <property type="match status" value="1"/>
</dbReference>
<dbReference type="InterPro" id="IPR036909">
    <property type="entry name" value="Cyt_c-like_dom_sf"/>
</dbReference>
<name>A0A5C7GJ51_9FLAO</name>
<accession>A0A5C7GJ51</accession>
<dbReference type="EMBL" id="VRKQ01000008">
    <property type="protein sequence ID" value="TXG38370.1"/>
    <property type="molecule type" value="Genomic_DNA"/>
</dbReference>
<dbReference type="GO" id="GO:0020037">
    <property type="term" value="F:heme binding"/>
    <property type="evidence" value="ECO:0007669"/>
    <property type="project" value="InterPro"/>
</dbReference>
<keyword evidence="3 4" id="KW-0408">Iron</keyword>
<sequence>MRPSYFKISILSICTLFIFSCGNNLPEKVAQEYKAIDDEVAYNIDIKPILSDRCFSCHGPDEENRKGDIRLDTEVGLFAKSENGNKAFVPRNLSSSEAIHRILSDDPELMMPPPDSKLQLSDKEKALLVKWVEQGAEWKEHWAFITQNEASNIPKANLDWKQDNKIDYFIQNELAKNNLEPSEEAEKLQLLRRVTMDLTGLPPTLNDIEFFKNDLSDNAYENLVDQLMQTDAFAERLTLEWLDIARYADSHGIHADGVRTSYPWRDWVINAFKANMPFDQFITEQMAGDLLPNATRDQIIATAFNRNHPMTGEGGVIDEEVRLEYVANRTNTMGTALLGLTLECAKCHDHKFDPISQKEYFQLSSFFNNIKELGMTGNDGDYGPVVYLTNEEQDKIVEYIDSEIDNLEKAKVPETPKPLKRVVYHGFETIKNKRIIDNRKQTRTTGEVDLKPGKKGKAANFDHMDDSVRMNGLPQFEGNEPFTISLWTYQDKDNHKTKTLVGNAGSKDQKWRGWEIYLDSLNRAAFRIVSMLPHDYLHVTSEQTIHLNEWTHVSASYDGTMKAEGVSIFINGKAVPTKIYFDQLSGSSYPISGRFSKNNRDLSVGKSYRRFTGDDGIYAGTIDELYIYNGEILPNQAQKLFEDSQKTSNINVIGFDNTSGNRNKVASLRKKRLQLYDTVPNLMVMREAPGIRRTHVLGRGQYDNKGEEVNVGTISKVLPFDETKYEPNRLGLSKWLFDPENPLTARVAVNRYWQMIFGTGIVATTEDFGNQGSLPSHPELLDWLAEEFRNSGWDVRSLIRLMVTSATYKQSSKITESSLAIDPENKWLSRGPSYRWQAEFVRDNALAASGLLYDKVGGKSSRPYQPEGLWLEKGNFSQALFTFKKDSGKDQYRRSMYTFIRRTSPPPFMTIFDAPSRDVCTVRRERTNTPLQALVLLNDPQFVEASKALACRISENLSYNFENKIRKGYLLALTREPNYQEISIMKDLYNDQLNHFNRNQKEVVKFLNIGDFKIPDNLDKTEIAALSVACNTLFNMDEVYTKR</sequence>
<dbReference type="PROSITE" id="PS51007">
    <property type="entry name" value="CYTC"/>
    <property type="match status" value="2"/>
</dbReference>
<dbReference type="GO" id="GO:0004553">
    <property type="term" value="F:hydrolase activity, hydrolyzing O-glycosyl compounds"/>
    <property type="evidence" value="ECO:0007669"/>
    <property type="project" value="UniProtKB-ARBA"/>
</dbReference>
<dbReference type="RefSeq" id="WP_147765514.1">
    <property type="nucleotide sequence ID" value="NZ_VRKQ01000008.1"/>
</dbReference>
<dbReference type="GO" id="GO:0009055">
    <property type="term" value="F:electron transfer activity"/>
    <property type="evidence" value="ECO:0007669"/>
    <property type="project" value="InterPro"/>
</dbReference>
<dbReference type="GO" id="GO:0005975">
    <property type="term" value="P:carbohydrate metabolic process"/>
    <property type="evidence" value="ECO:0007669"/>
    <property type="project" value="UniProtKB-ARBA"/>
</dbReference>
<dbReference type="Pfam" id="PF13385">
    <property type="entry name" value="Laminin_G_3"/>
    <property type="match status" value="1"/>
</dbReference>
<protein>
    <submittedName>
        <fullName evidence="6">DUF1553 domain-containing protein</fullName>
    </submittedName>
</protein>
<dbReference type="Pfam" id="PF07583">
    <property type="entry name" value="PSCyt2"/>
    <property type="match status" value="1"/>
</dbReference>
<dbReference type="Gene3D" id="2.60.120.200">
    <property type="match status" value="1"/>
</dbReference>
<proteinExistence type="predicted"/>
<evidence type="ECO:0000256" key="3">
    <source>
        <dbReference type="ARBA" id="ARBA00023004"/>
    </source>
</evidence>
<evidence type="ECO:0000256" key="2">
    <source>
        <dbReference type="ARBA" id="ARBA00022723"/>
    </source>
</evidence>
<evidence type="ECO:0000313" key="6">
    <source>
        <dbReference type="EMBL" id="TXG38370.1"/>
    </source>
</evidence>
<keyword evidence="1 4" id="KW-0349">Heme</keyword>
<dbReference type="AlphaFoldDB" id="A0A5C7GJ51"/>
<dbReference type="OrthoDB" id="1450284at2"/>
<dbReference type="Pfam" id="PF07587">
    <property type="entry name" value="PSD1"/>
    <property type="match status" value="1"/>
</dbReference>
<gene>
    <name evidence="6" type="ORF">FUA22_00360</name>
</gene>
<evidence type="ECO:0000313" key="7">
    <source>
        <dbReference type="Proteomes" id="UP000321080"/>
    </source>
</evidence>
<keyword evidence="7" id="KW-1185">Reference proteome</keyword>
<evidence type="ECO:0000259" key="5">
    <source>
        <dbReference type="PROSITE" id="PS51007"/>
    </source>
</evidence>
<comment type="caution">
    <text evidence="6">The sequence shown here is derived from an EMBL/GenBank/DDBJ whole genome shotgun (WGS) entry which is preliminary data.</text>
</comment>
<keyword evidence="2 4" id="KW-0479">Metal-binding</keyword>
<dbReference type="SUPFAM" id="SSF49899">
    <property type="entry name" value="Concanavalin A-like lectins/glucanases"/>
    <property type="match status" value="1"/>
</dbReference>
<evidence type="ECO:0000256" key="1">
    <source>
        <dbReference type="ARBA" id="ARBA00022617"/>
    </source>
</evidence>
<dbReference type="PROSITE" id="PS51257">
    <property type="entry name" value="PROKAR_LIPOPROTEIN"/>
    <property type="match status" value="1"/>
</dbReference>
<feature type="domain" description="Cytochrome c" evidence="5">
    <location>
        <begin position="41"/>
        <end position="136"/>
    </location>
</feature>
<dbReference type="InterPro" id="IPR013320">
    <property type="entry name" value="ConA-like_dom_sf"/>
</dbReference>
<dbReference type="PANTHER" id="PTHR35889">
    <property type="entry name" value="CYCLOINULO-OLIGOSACCHARIDE FRUCTANOTRANSFERASE-RELATED"/>
    <property type="match status" value="1"/>
</dbReference>
<feature type="domain" description="Cytochrome c" evidence="5">
    <location>
        <begin position="329"/>
        <end position="404"/>
    </location>
</feature>
<dbReference type="InterPro" id="IPR011429">
    <property type="entry name" value="Cyt_c_Planctomycete-type"/>
</dbReference>
<dbReference type="InterPro" id="IPR009056">
    <property type="entry name" value="Cyt_c-like_dom"/>
</dbReference>
<organism evidence="6 7">
    <name type="scientific">Seonamhaeicola maritimus</name>
    <dbReference type="NCBI Taxonomy" id="2591822"/>
    <lineage>
        <taxon>Bacteria</taxon>
        <taxon>Pseudomonadati</taxon>
        <taxon>Bacteroidota</taxon>
        <taxon>Flavobacteriia</taxon>
        <taxon>Flavobacteriales</taxon>
        <taxon>Flavobacteriaceae</taxon>
    </lineage>
</organism>
<dbReference type="GO" id="GO:0046872">
    <property type="term" value="F:metal ion binding"/>
    <property type="evidence" value="ECO:0007669"/>
    <property type="project" value="UniProtKB-KW"/>
</dbReference>
<dbReference type="InterPro" id="IPR011444">
    <property type="entry name" value="DUF1549"/>
</dbReference>
<dbReference type="Pfam" id="PF07635">
    <property type="entry name" value="PSCyt1"/>
    <property type="match status" value="1"/>
</dbReference>
<evidence type="ECO:0000256" key="4">
    <source>
        <dbReference type="PROSITE-ProRule" id="PRU00433"/>
    </source>
</evidence>